<protein>
    <recommendedName>
        <fullName evidence="6">Methyltransferase type 11 domain-containing protein</fullName>
    </recommendedName>
</protein>
<dbReference type="OrthoDB" id="66144at2759"/>
<dbReference type="RefSeq" id="XP_004347137.1">
    <property type="nucleotide sequence ID" value="XM_004347087.1"/>
</dbReference>
<dbReference type="GO" id="GO:1905706">
    <property type="term" value="P:regulation of mitochondrial ATP synthesis coupled proton transport"/>
    <property type="evidence" value="ECO:0007669"/>
    <property type="project" value="TreeGrafter"/>
</dbReference>
<name>L8H9A0_ACACF</name>
<dbReference type="AlphaFoldDB" id="L8H9A0"/>
<dbReference type="Gene3D" id="3.40.50.150">
    <property type="entry name" value="Vaccinia Virus protein VP39"/>
    <property type="match status" value="1"/>
</dbReference>
<evidence type="ECO:0000256" key="5">
    <source>
        <dbReference type="SAM" id="MobiDB-lite"/>
    </source>
</evidence>
<dbReference type="EMBL" id="KB007900">
    <property type="protein sequence ID" value="ELR21755.1"/>
    <property type="molecule type" value="Genomic_DNA"/>
</dbReference>
<dbReference type="PANTHER" id="PTHR13610">
    <property type="entry name" value="METHYLTRANSFERASE DOMAIN-CONTAINING PROTEIN"/>
    <property type="match status" value="1"/>
</dbReference>
<comment type="similarity">
    <text evidence="1">Belongs to the ANT/ATPSC lysine N-methyltransferase family.</text>
</comment>
<feature type="domain" description="Methyltransferase type 11" evidence="6">
    <location>
        <begin position="5"/>
        <end position="84"/>
    </location>
</feature>
<dbReference type="SUPFAM" id="SSF53335">
    <property type="entry name" value="S-adenosyl-L-methionine-dependent methyltransferases"/>
    <property type="match status" value="1"/>
</dbReference>
<accession>L8H9A0</accession>
<evidence type="ECO:0000256" key="1">
    <source>
        <dbReference type="ARBA" id="ARBA00010633"/>
    </source>
</evidence>
<evidence type="ECO:0000313" key="8">
    <source>
        <dbReference type="Proteomes" id="UP000011083"/>
    </source>
</evidence>
<dbReference type="InterPro" id="IPR029063">
    <property type="entry name" value="SAM-dependent_MTases_sf"/>
</dbReference>
<dbReference type="GO" id="GO:0005739">
    <property type="term" value="C:mitochondrion"/>
    <property type="evidence" value="ECO:0007669"/>
    <property type="project" value="TreeGrafter"/>
</dbReference>
<dbReference type="VEuPathDB" id="AmoebaDB:ACA1_385110"/>
<sequence length="157" mass="17319">MCVEAARRYKARCVGIELDDALVKEARLNAQRGGLDDRITILKQNALEVDYTDASVVTMYLSEHGNKKMKQVLSRCLKPGARVVTYQFPGTSPSHTHDTHSPSIFTTASNGDDGDDGGRQVAGWLPDKVHNLASGQRLFLFHHPPKTSNNDNNNENS</sequence>
<evidence type="ECO:0000256" key="2">
    <source>
        <dbReference type="ARBA" id="ARBA00022603"/>
    </source>
</evidence>
<feature type="region of interest" description="Disordered" evidence="5">
    <location>
        <begin position="89"/>
        <end position="123"/>
    </location>
</feature>
<dbReference type="InterPro" id="IPR013216">
    <property type="entry name" value="Methyltransf_11"/>
</dbReference>
<dbReference type="STRING" id="1257118.L8H9A0"/>
<evidence type="ECO:0000259" key="6">
    <source>
        <dbReference type="Pfam" id="PF08241"/>
    </source>
</evidence>
<gene>
    <name evidence="7" type="ORF">ACA1_385110</name>
</gene>
<dbReference type="Proteomes" id="UP000011083">
    <property type="component" value="Unassembled WGS sequence"/>
</dbReference>
<dbReference type="GO" id="GO:0016279">
    <property type="term" value="F:protein-lysine N-methyltransferase activity"/>
    <property type="evidence" value="ECO:0007669"/>
    <property type="project" value="InterPro"/>
</dbReference>
<keyword evidence="2" id="KW-0489">Methyltransferase</keyword>
<keyword evidence="3" id="KW-0808">Transferase</keyword>
<reference evidence="7 8" key="1">
    <citation type="journal article" date="2013" name="Genome Biol.">
        <title>Genome of Acanthamoeba castellanii highlights extensive lateral gene transfer and early evolution of tyrosine kinase signaling.</title>
        <authorList>
            <person name="Clarke M."/>
            <person name="Lohan A.J."/>
            <person name="Liu B."/>
            <person name="Lagkouvardos I."/>
            <person name="Roy S."/>
            <person name="Zafar N."/>
            <person name="Bertelli C."/>
            <person name="Schilde C."/>
            <person name="Kianianmomeni A."/>
            <person name="Burglin T.R."/>
            <person name="Frech C."/>
            <person name="Turcotte B."/>
            <person name="Kopec K.O."/>
            <person name="Synnott J.M."/>
            <person name="Choo C."/>
            <person name="Paponov I."/>
            <person name="Finkler A."/>
            <person name="Soon Heng Tan C."/>
            <person name="Hutchins A.P."/>
            <person name="Weinmeier T."/>
            <person name="Rattei T."/>
            <person name="Chu J.S."/>
            <person name="Gimenez G."/>
            <person name="Irimia M."/>
            <person name="Rigden D.J."/>
            <person name="Fitzpatrick D.A."/>
            <person name="Lorenzo-Morales J."/>
            <person name="Bateman A."/>
            <person name="Chiu C.H."/>
            <person name="Tang P."/>
            <person name="Hegemann P."/>
            <person name="Fromm H."/>
            <person name="Raoult D."/>
            <person name="Greub G."/>
            <person name="Miranda-Saavedra D."/>
            <person name="Chen N."/>
            <person name="Nash P."/>
            <person name="Ginger M.L."/>
            <person name="Horn M."/>
            <person name="Schaap P."/>
            <person name="Caler L."/>
            <person name="Loftus B."/>
        </authorList>
    </citation>
    <scope>NUCLEOTIDE SEQUENCE [LARGE SCALE GENOMIC DNA]</scope>
    <source>
        <strain evidence="7 8">Neff</strain>
    </source>
</reference>
<evidence type="ECO:0000313" key="7">
    <source>
        <dbReference type="EMBL" id="ELR21755.1"/>
    </source>
</evidence>
<dbReference type="Pfam" id="PF08241">
    <property type="entry name" value="Methyltransf_11"/>
    <property type="match status" value="1"/>
</dbReference>
<dbReference type="CDD" id="cd02440">
    <property type="entry name" value="AdoMet_MTases"/>
    <property type="match status" value="1"/>
</dbReference>
<keyword evidence="4" id="KW-0949">S-adenosyl-L-methionine</keyword>
<proteinExistence type="inferred from homology"/>
<dbReference type="GeneID" id="14922667"/>
<keyword evidence="8" id="KW-1185">Reference proteome</keyword>
<evidence type="ECO:0000256" key="3">
    <source>
        <dbReference type="ARBA" id="ARBA00022679"/>
    </source>
</evidence>
<dbReference type="KEGG" id="acan:ACA1_385110"/>
<dbReference type="InterPro" id="IPR026170">
    <property type="entry name" value="FAM173A/B"/>
</dbReference>
<organism evidence="7 8">
    <name type="scientific">Acanthamoeba castellanii (strain ATCC 30010 / Neff)</name>
    <dbReference type="NCBI Taxonomy" id="1257118"/>
    <lineage>
        <taxon>Eukaryota</taxon>
        <taxon>Amoebozoa</taxon>
        <taxon>Discosea</taxon>
        <taxon>Longamoebia</taxon>
        <taxon>Centramoebida</taxon>
        <taxon>Acanthamoebidae</taxon>
        <taxon>Acanthamoeba</taxon>
    </lineage>
</organism>
<dbReference type="GO" id="GO:0032259">
    <property type="term" value="P:methylation"/>
    <property type="evidence" value="ECO:0007669"/>
    <property type="project" value="UniProtKB-KW"/>
</dbReference>
<evidence type="ECO:0000256" key="4">
    <source>
        <dbReference type="ARBA" id="ARBA00022691"/>
    </source>
</evidence>
<dbReference type="PANTHER" id="PTHR13610:SF11">
    <property type="entry name" value="METHYLTRANSFERASE DOMAIN-CONTAINING PROTEIN"/>
    <property type="match status" value="1"/>
</dbReference>